<gene>
    <name evidence="6" type="ORF">G6047_08185</name>
</gene>
<dbReference type="Proteomes" id="UP000712080">
    <property type="component" value="Unassembled WGS sequence"/>
</dbReference>
<evidence type="ECO:0000313" key="7">
    <source>
        <dbReference type="Proteomes" id="UP000712080"/>
    </source>
</evidence>
<dbReference type="AlphaFoldDB" id="A0A972FLN2"/>
<reference evidence="6" key="1">
    <citation type="submission" date="2020-02" db="EMBL/GenBank/DDBJ databases">
        <title>Flavobacterium sp. genome.</title>
        <authorList>
            <person name="Jung H.S."/>
            <person name="Baek J.H."/>
            <person name="Jeon C.O."/>
        </authorList>
    </citation>
    <scope>NUCLEOTIDE SEQUENCE</scope>
    <source>
        <strain evidence="6">SE-s28</strain>
    </source>
</reference>
<feature type="transmembrane region" description="Helical" evidence="5">
    <location>
        <begin position="25"/>
        <end position="48"/>
    </location>
</feature>
<keyword evidence="4 5" id="KW-0472">Membrane</keyword>
<organism evidence="6 7">
    <name type="scientific">Flavobacterium silvaticum</name>
    <dbReference type="NCBI Taxonomy" id="1852020"/>
    <lineage>
        <taxon>Bacteria</taxon>
        <taxon>Pseudomonadati</taxon>
        <taxon>Bacteroidota</taxon>
        <taxon>Flavobacteriia</taxon>
        <taxon>Flavobacteriales</taxon>
        <taxon>Flavobacteriaceae</taxon>
        <taxon>Flavobacterium</taxon>
    </lineage>
</organism>
<name>A0A972FLN2_9FLAO</name>
<accession>A0A972FLN2</accession>
<keyword evidence="2 5" id="KW-0812">Transmembrane</keyword>
<dbReference type="PRINTS" id="PR01490">
    <property type="entry name" value="RTXTOXIND"/>
</dbReference>
<evidence type="ECO:0000313" key="6">
    <source>
        <dbReference type="EMBL" id="NMH28008.1"/>
    </source>
</evidence>
<proteinExistence type="predicted"/>
<dbReference type="InterPro" id="IPR050739">
    <property type="entry name" value="MFP"/>
</dbReference>
<evidence type="ECO:0000256" key="3">
    <source>
        <dbReference type="ARBA" id="ARBA00022989"/>
    </source>
</evidence>
<comment type="caution">
    <text evidence="6">The sequence shown here is derived from an EMBL/GenBank/DDBJ whole genome shotgun (WGS) entry which is preliminary data.</text>
</comment>
<protein>
    <submittedName>
        <fullName evidence="6">HlyD family efflux transporter periplasmic adaptor subunit</fullName>
    </submittedName>
</protein>
<dbReference type="EMBL" id="JAAMPU010000104">
    <property type="protein sequence ID" value="NMH28008.1"/>
    <property type="molecule type" value="Genomic_DNA"/>
</dbReference>
<dbReference type="PANTHER" id="PTHR30386">
    <property type="entry name" value="MEMBRANE FUSION SUBUNIT OF EMRAB-TOLC MULTIDRUG EFFLUX PUMP"/>
    <property type="match status" value="1"/>
</dbReference>
<evidence type="ECO:0000256" key="4">
    <source>
        <dbReference type="ARBA" id="ARBA00023136"/>
    </source>
</evidence>
<dbReference type="PANTHER" id="PTHR30386:SF26">
    <property type="entry name" value="TRANSPORT PROTEIN COMB"/>
    <property type="match status" value="1"/>
</dbReference>
<evidence type="ECO:0000256" key="5">
    <source>
        <dbReference type="SAM" id="Phobius"/>
    </source>
</evidence>
<evidence type="ECO:0000256" key="1">
    <source>
        <dbReference type="ARBA" id="ARBA00004167"/>
    </source>
</evidence>
<sequence length="437" mass="49582">MKKNLEELELRSDAMHEVLTRPPRWIIRYGISIVFLIIIGTVILSWFIKYPDIISAKAIVTSQSPPERLEARASGRIAKLFVANSQKVKRGELLGILESSANYEDVLKLKKELENIGGDDDFKFPFDELKHTQLGDIQSPFIQFSRAYTENELNEKLHPIAEDISASEISQKENLGRLEGLYQQQKIEATKLRIAELQFKRAQELFDKGVISKLDYEKEKASSLQAQQTYDQTNMSISQQRDAINQTRKQIVGSKITQEKTDVTNRSSLQQSLDELKKAIRIWEQTYVFRASYNGKFLFQNAWKENGLIRSGELFATILPDDQQQFVGNLTVAAQNSGKVRSGQKVLVRLDNFPYQEYGVLEGTVETMSIVPDKEGGYFTQISLPDGLHTSYGKQIKFDKELSGNASIITDDLRLIQRIFYQFKGMSSGGSSVAPSK</sequence>
<keyword evidence="3 5" id="KW-1133">Transmembrane helix</keyword>
<comment type="subcellular location">
    <subcellularLocation>
        <location evidence="1">Membrane</location>
        <topology evidence="1">Single-pass membrane protein</topology>
    </subcellularLocation>
</comment>
<keyword evidence="7" id="KW-1185">Reference proteome</keyword>
<evidence type="ECO:0000256" key="2">
    <source>
        <dbReference type="ARBA" id="ARBA00022692"/>
    </source>
</evidence>
<dbReference type="RefSeq" id="WP_169527122.1">
    <property type="nucleotide sequence ID" value="NZ_JAAMPU010000104.1"/>
</dbReference>
<dbReference type="GO" id="GO:0016020">
    <property type="term" value="C:membrane"/>
    <property type="evidence" value="ECO:0007669"/>
    <property type="project" value="UniProtKB-SubCell"/>
</dbReference>